<gene>
    <name evidence="2" type="ORF">Taro_054843</name>
</gene>
<comment type="caution">
    <text evidence="2">The sequence shown here is derived from an EMBL/GenBank/DDBJ whole genome shotgun (WGS) entry which is preliminary data.</text>
</comment>
<feature type="chain" id="PRO_5032433450" evidence="1">
    <location>
        <begin position="29"/>
        <end position="96"/>
    </location>
</feature>
<keyword evidence="3" id="KW-1185">Reference proteome</keyword>
<name>A0A843XPJ1_COLES</name>
<dbReference type="AlphaFoldDB" id="A0A843XPJ1"/>
<evidence type="ECO:0000256" key="1">
    <source>
        <dbReference type="SAM" id="SignalP"/>
    </source>
</evidence>
<feature type="signal peptide" evidence="1">
    <location>
        <begin position="1"/>
        <end position="28"/>
    </location>
</feature>
<dbReference type="EMBL" id="NMUH01011594">
    <property type="protein sequence ID" value="MQM21798.1"/>
    <property type="molecule type" value="Genomic_DNA"/>
</dbReference>
<evidence type="ECO:0000313" key="3">
    <source>
        <dbReference type="Proteomes" id="UP000652761"/>
    </source>
</evidence>
<protein>
    <submittedName>
        <fullName evidence="2">Uncharacterized protein</fullName>
    </submittedName>
</protein>
<evidence type="ECO:0000313" key="2">
    <source>
        <dbReference type="EMBL" id="MQM21798.1"/>
    </source>
</evidence>
<reference evidence="2" key="1">
    <citation type="submission" date="2017-07" db="EMBL/GenBank/DDBJ databases">
        <title>Taro Niue Genome Assembly and Annotation.</title>
        <authorList>
            <person name="Atibalentja N."/>
            <person name="Keating K."/>
            <person name="Fields C.J."/>
        </authorList>
    </citation>
    <scope>NUCLEOTIDE SEQUENCE</scope>
    <source>
        <strain evidence="2">Niue_2</strain>
        <tissue evidence="2">Leaf</tissue>
    </source>
</reference>
<sequence>MAPKALLMVAGLLLVALLLDPTVGSAAAATNHEQSLAKVAASEAKAAPAGAHAGDSKQVRRCRCCWWQRGICYQYCCLNGQVIPAAHWSAEPERRN</sequence>
<organism evidence="2 3">
    <name type="scientific">Colocasia esculenta</name>
    <name type="common">Wild taro</name>
    <name type="synonym">Arum esculentum</name>
    <dbReference type="NCBI Taxonomy" id="4460"/>
    <lineage>
        <taxon>Eukaryota</taxon>
        <taxon>Viridiplantae</taxon>
        <taxon>Streptophyta</taxon>
        <taxon>Embryophyta</taxon>
        <taxon>Tracheophyta</taxon>
        <taxon>Spermatophyta</taxon>
        <taxon>Magnoliopsida</taxon>
        <taxon>Liliopsida</taxon>
        <taxon>Araceae</taxon>
        <taxon>Aroideae</taxon>
        <taxon>Colocasieae</taxon>
        <taxon>Colocasia</taxon>
    </lineage>
</organism>
<accession>A0A843XPJ1</accession>
<keyword evidence="1" id="KW-0732">Signal</keyword>
<proteinExistence type="predicted"/>
<dbReference type="Proteomes" id="UP000652761">
    <property type="component" value="Unassembled WGS sequence"/>
</dbReference>